<dbReference type="InterPro" id="IPR009057">
    <property type="entry name" value="Homeodomain-like_sf"/>
</dbReference>
<dbReference type="SUPFAM" id="SSF46689">
    <property type="entry name" value="Homeodomain-like"/>
    <property type="match status" value="1"/>
</dbReference>
<sequence>MGHKQQLLEGAKRCLYTKGYARTTARDIVAESGTNLASIGYHYGSKEALLTAAMIEAAGEWVDRVAGSLKSDRDTPMGRFEETMNRLARSYPEVRTLVAANFEALAQMDRQPELRAQLVEGHAAARRALAAVVLDVPEEEVTPEQESELGGLLLALIPGTMALFLIDPDRGPDGTGLAAGMRHLA</sequence>
<dbReference type="RefSeq" id="WP_254419682.1">
    <property type="nucleotide sequence ID" value="NZ_BAAAJB010000017.1"/>
</dbReference>
<dbReference type="PROSITE" id="PS50977">
    <property type="entry name" value="HTH_TETR_2"/>
    <property type="match status" value="1"/>
</dbReference>
<evidence type="ECO:0000313" key="4">
    <source>
        <dbReference type="EMBL" id="USY20645.1"/>
    </source>
</evidence>
<evidence type="ECO:0000256" key="2">
    <source>
        <dbReference type="PROSITE-ProRule" id="PRU00335"/>
    </source>
</evidence>
<dbReference type="Proteomes" id="UP001055940">
    <property type="component" value="Chromosome"/>
</dbReference>
<evidence type="ECO:0000256" key="1">
    <source>
        <dbReference type="ARBA" id="ARBA00023125"/>
    </source>
</evidence>
<dbReference type="EMBL" id="CP099837">
    <property type="protein sequence ID" value="USY20645.1"/>
    <property type="molecule type" value="Genomic_DNA"/>
</dbReference>
<name>A0ABY5DC94_9ACTN</name>
<protein>
    <submittedName>
        <fullName evidence="4">TetR/AcrR family transcriptional regulator</fullName>
    </submittedName>
</protein>
<dbReference type="PANTHER" id="PTHR30055">
    <property type="entry name" value="HTH-TYPE TRANSCRIPTIONAL REGULATOR RUTR"/>
    <property type="match status" value="1"/>
</dbReference>
<dbReference type="InterPro" id="IPR001647">
    <property type="entry name" value="HTH_TetR"/>
</dbReference>
<proteinExistence type="predicted"/>
<reference evidence="4" key="1">
    <citation type="submission" date="2022-06" db="EMBL/GenBank/DDBJ databases">
        <authorList>
            <person name="Ping M."/>
        </authorList>
    </citation>
    <scope>NUCLEOTIDE SEQUENCE</scope>
    <source>
        <strain evidence="4">JCM11759T</strain>
    </source>
</reference>
<keyword evidence="5" id="KW-1185">Reference proteome</keyword>
<accession>A0ABY5DC94</accession>
<organism evidence="4 5">
    <name type="scientific">Nocardiopsis exhalans</name>
    <dbReference type="NCBI Taxonomy" id="163604"/>
    <lineage>
        <taxon>Bacteria</taxon>
        <taxon>Bacillati</taxon>
        <taxon>Actinomycetota</taxon>
        <taxon>Actinomycetes</taxon>
        <taxon>Streptosporangiales</taxon>
        <taxon>Nocardiopsidaceae</taxon>
        <taxon>Nocardiopsis</taxon>
    </lineage>
</organism>
<keyword evidence="1 2" id="KW-0238">DNA-binding</keyword>
<feature type="domain" description="HTH tetR-type" evidence="3">
    <location>
        <begin position="1"/>
        <end position="61"/>
    </location>
</feature>
<evidence type="ECO:0000259" key="3">
    <source>
        <dbReference type="PROSITE" id="PS50977"/>
    </source>
</evidence>
<dbReference type="Pfam" id="PF00440">
    <property type="entry name" value="TetR_N"/>
    <property type="match status" value="1"/>
</dbReference>
<dbReference type="PANTHER" id="PTHR30055:SF219">
    <property type="entry name" value="TRANSCRIPTIONAL REGULATORY PROTEIN"/>
    <property type="match status" value="1"/>
</dbReference>
<evidence type="ECO:0000313" key="5">
    <source>
        <dbReference type="Proteomes" id="UP001055940"/>
    </source>
</evidence>
<dbReference type="Gene3D" id="1.10.357.10">
    <property type="entry name" value="Tetracycline Repressor, domain 2"/>
    <property type="match status" value="1"/>
</dbReference>
<feature type="DNA-binding region" description="H-T-H motif" evidence="2">
    <location>
        <begin position="24"/>
        <end position="43"/>
    </location>
</feature>
<dbReference type="PRINTS" id="PR00455">
    <property type="entry name" value="HTHTETR"/>
</dbReference>
<dbReference type="InterPro" id="IPR050109">
    <property type="entry name" value="HTH-type_TetR-like_transc_reg"/>
</dbReference>
<gene>
    <name evidence="4" type="ORF">NE857_03040</name>
</gene>